<dbReference type="PROSITE" id="PS00107">
    <property type="entry name" value="PROTEIN_KINASE_ATP"/>
    <property type="match status" value="1"/>
</dbReference>
<evidence type="ECO:0000256" key="8">
    <source>
        <dbReference type="ARBA" id="ARBA00047811"/>
    </source>
</evidence>
<evidence type="ECO:0000256" key="2">
    <source>
        <dbReference type="ARBA" id="ARBA00012425"/>
    </source>
</evidence>
<dbReference type="FunFam" id="1.10.510.10:FF:000440">
    <property type="entry name" value="Serine/threonine-protein kinase bur1"/>
    <property type="match status" value="1"/>
</dbReference>
<dbReference type="OrthoDB" id="204883at2759"/>
<keyword evidence="4" id="KW-0808">Transferase</keyword>
<evidence type="ECO:0000256" key="12">
    <source>
        <dbReference type="SAM" id="MobiDB-lite"/>
    </source>
</evidence>
<proteinExistence type="inferred from homology"/>
<evidence type="ECO:0000256" key="9">
    <source>
        <dbReference type="ARBA" id="ARBA00048367"/>
    </source>
</evidence>
<keyword evidence="15" id="KW-1185">Reference proteome</keyword>
<dbReference type="SUPFAM" id="SSF56112">
    <property type="entry name" value="Protein kinase-like (PK-like)"/>
    <property type="match status" value="1"/>
</dbReference>
<sequence>MKRPKERPTLPEDLASSPSIYYRAAGDGSVIGFGAYGKVFKAQHVYTKKCVALKRIRVDESRDGLPISAIREVKILQCLNHHNILKLREVMVEKNDCYMILEYLPHDLAGLLNHPSFRFDTAQTKDLIKQLLEGLDYLHQRGVLHRDIKTANILVDSDGTLKLADFGLGRYYDKHRQLDYTNRVITIWYRPPELLLGETQYGPAVDIWSAACVMIEILDGCVVFRGGGGEISQLETIYALLGTPTRAEWPAIVDKPWFELLRPEHKKPNIFSARYQDRVSPAALELLATMFAYDPARRPTASEALQHAYFATEEPAPRRAVELATLDGEWHEHESKALRRQNERNERQEARKSQADDADGVRDRDRKRRLENAESRRGSKRRNGDERAD</sequence>
<dbReference type="HOGENOM" id="CLU_000288_181_1_1"/>
<name>R8BPW0_PHAM7</name>
<evidence type="ECO:0000256" key="3">
    <source>
        <dbReference type="ARBA" id="ARBA00022527"/>
    </source>
</evidence>
<evidence type="ECO:0000256" key="4">
    <source>
        <dbReference type="ARBA" id="ARBA00022679"/>
    </source>
</evidence>
<keyword evidence="7 10" id="KW-0067">ATP-binding</keyword>
<feature type="region of interest" description="Disordered" evidence="12">
    <location>
        <begin position="332"/>
        <end position="389"/>
    </location>
</feature>
<dbReference type="Gene3D" id="3.30.200.20">
    <property type="entry name" value="Phosphorylase Kinase, domain 1"/>
    <property type="match status" value="1"/>
</dbReference>
<keyword evidence="6 14" id="KW-0418">Kinase</keyword>
<protein>
    <recommendedName>
        <fullName evidence="2">cyclin-dependent kinase</fullName>
        <ecNumber evidence="2">2.7.11.22</ecNumber>
    </recommendedName>
</protein>
<dbReference type="Gene3D" id="1.10.510.10">
    <property type="entry name" value="Transferase(Phosphotransferase) domain 1"/>
    <property type="match status" value="1"/>
</dbReference>
<dbReference type="InterPro" id="IPR000719">
    <property type="entry name" value="Prot_kinase_dom"/>
</dbReference>
<comment type="similarity">
    <text evidence="1">Belongs to the protein kinase superfamily. CMGC Ser/Thr protein kinase family. CDC2/CDKX subfamily.</text>
</comment>
<dbReference type="EC" id="2.7.11.22" evidence="2"/>
<gene>
    <name evidence="14" type="ORF">UCRPA7_3107</name>
</gene>
<dbReference type="InterPro" id="IPR011009">
    <property type="entry name" value="Kinase-like_dom_sf"/>
</dbReference>
<dbReference type="InterPro" id="IPR017441">
    <property type="entry name" value="Protein_kinase_ATP_BS"/>
</dbReference>
<dbReference type="PANTHER" id="PTHR24056:SF546">
    <property type="entry name" value="CYCLIN-DEPENDENT KINASE 12"/>
    <property type="match status" value="1"/>
</dbReference>
<comment type="catalytic activity">
    <reaction evidence="9">
        <text>L-seryl-[protein] + ATP = O-phospho-L-seryl-[protein] + ADP + H(+)</text>
        <dbReference type="Rhea" id="RHEA:17989"/>
        <dbReference type="Rhea" id="RHEA-COMP:9863"/>
        <dbReference type="Rhea" id="RHEA-COMP:11604"/>
        <dbReference type="ChEBI" id="CHEBI:15378"/>
        <dbReference type="ChEBI" id="CHEBI:29999"/>
        <dbReference type="ChEBI" id="CHEBI:30616"/>
        <dbReference type="ChEBI" id="CHEBI:83421"/>
        <dbReference type="ChEBI" id="CHEBI:456216"/>
        <dbReference type="EC" id="2.7.11.22"/>
    </reaction>
</comment>
<keyword evidence="3 11" id="KW-0723">Serine/threonine-protein kinase</keyword>
<evidence type="ECO:0000256" key="7">
    <source>
        <dbReference type="ARBA" id="ARBA00022840"/>
    </source>
</evidence>
<dbReference type="InterPro" id="IPR050108">
    <property type="entry name" value="CDK"/>
</dbReference>
<accession>R8BPW0</accession>
<evidence type="ECO:0000256" key="6">
    <source>
        <dbReference type="ARBA" id="ARBA00022777"/>
    </source>
</evidence>
<feature type="binding site" evidence="10">
    <location>
        <position position="54"/>
    </location>
    <ligand>
        <name>ATP</name>
        <dbReference type="ChEBI" id="CHEBI:30616"/>
    </ligand>
</feature>
<dbReference type="CDD" id="cd07840">
    <property type="entry name" value="STKc_CDK9_like"/>
    <property type="match status" value="1"/>
</dbReference>
<evidence type="ECO:0000256" key="10">
    <source>
        <dbReference type="PROSITE-ProRule" id="PRU10141"/>
    </source>
</evidence>
<dbReference type="PANTHER" id="PTHR24056">
    <property type="entry name" value="CELL DIVISION PROTEIN KINASE"/>
    <property type="match status" value="1"/>
</dbReference>
<evidence type="ECO:0000259" key="13">
    <source>
        <dbReference type="PROSITE" id="PS50011"/>
    </source>
</evidence>
<dbReference type="Proteomes" id="UP000014074">
    <property type="component" value="Unassembled WGS sequence"/>
</dbReference>
<dbReference type="SMART" id="SM00220">
    <property type="entry name" value="S_TKc"/>
    <property type="match status" value="1"/>
</dbReference>
<dbReference type="eggNOG" id="KOG0600">
    <property type="taxonomic scope" value="Eukaryota"/>
</dbReference>
<dbReference type="GO" id="GO:0032968">
    <property type="term" value="P:positive regulation of transcription elongation by RNA polymerase II"/>
    <property type="evidence" value="ECO:0007669"/>
    <property type="project" value="TreeGrafter"/>
</dbReference>
<reference evidence="15" key="1">
    <citation type="journal article" date="2013" name="Genome Announc.">
        <title>Draft genome sequence of the ascomycete Phaeoacremonium aleophilum strain UCR-PA7, a causal agent of the esca disease complex in grapevines.</title>
        <authorList>
            <person name="Blanco-Ulate B."/>
            <person name="Rolshausen P."/>
            <person name="Cantu D."/>
        </authorList>
    </citation>
    <scope>NUCLEOTIDE SEQUENCE [LARGE SCALE GENOMIC DNA]</scope>
    <source>
        <strain evidence="15">UCR-PA7</strain>
    </source>
</reference>
<organism evidence="14 15">
    <name type="scientific">Phaeoacremonium minimum (strain UCR-PA7)</name>
    <name type="common">Esca disease fungus</name>
    <name type="synonym">Togninia minima</name>
    <dbReference type="NCBI Taxonomy" id="1286976"/>
    <lineage>
        <taxon>Eukaryota</taxon>
        <taxon>Fungi</taxon>
        <taxon>Dikarya</taxon>
        <taxon>Ascomycota</taxon>
        <taxon>Pezizomycotina</taxon>
        <taxon>Sordariomycetes</taxon>
        <taxon>Sordariomycetidae</taxon>
        <taxon>Togniniales</taxon>
        <taxon>Togniniaceae</taxon>
        <taxon>Phaeoacremonium</taxon>
    </lineage>
</organism>
<dbReference type="GO" id="GO:0008353">
    <property type="term" value="F:RNA polymerase II CTD heptapeptide repeat kinase activity"/>
    <property type="evidence" value="ECO:0007669"/>
    <property type="project" value="TreeGrafter"/>
</dbReference>
<evidence type="ECO:0000256" key="1">
    <source>
        <dbReference type="ARBA" id="ARBA00006485"/>
    </source>
</evidence>
<dbReference type="FunFam" id="3.30.200.20:FF:000270">
    <property type="entry name" value="Serine/threonine-protein kinase bur1"/>
    <property type="match status" value="1"/>
</dbReference>
<comment type="catalytic activity">
    <reaction evidence="8">
        <text>L-threonyl-[protein] + ATP = O-phospho-L-threonyl-[protein] + ADP + H(+)</text>
        <dbReference type="Rhea" id="RHEA:46608"/>
        <dbReference type="Rhea" id="RHEA-COMP:11060"/>
        <dbReference type="Rhea" id="RHEA-COMP:11605"/>
        <dbReference type="ChEBI" id="CHEBI:15378"/>
        <dbReference type="ChEBI" id="CHEBI:30013"/>
        <dbReference type="ChEBI" id="CHEBI:30616"/>
        <dbReference type="ChEBI" id="CHEBI:61977"/>
        <dbReference type="ChEBI" id="CHEBI:456216"/>
        <dbReference type="EC" id="2.7.11.22"/>
    </reaction>
</comment>
<dbReference type="Pfam" id="PF00069">
    <property type="entry name" value="Pkinase"/>
    <property type="match status" value="1"/>
</dbReference>
<dbReference type="GeneID" id="19323425"/>
<dbReference type="PROSITE" id="PS00108">
    <property type="entry name" value="PROTEIN_KINASE_ST"/>
    <property type="match status" value="1"/>
</dbReference>
<evidence type="ECO:0000256" key="5">
    <source>
        <dbReference type="ARBA" id="ARBA00022741"/>
    </source>
</evidence>
<dbReference type="GO" id="GO:0005524">
    <property type="term" value="F:ATP binding"/>
    <property type="evidence" value="ECO:0007669"/>
    <property type="project" value="UniProtKB-UniRule"/>
</dbReference>
<dbReference type="EMBL" id="KB932995">
    <property type="protein sequence ID" value="EOO01384.1"/>
    <property type="molecule type" value="Genomic_DNA"/>
</dbReference>
<dbReference type="PROSITE" id="PS50011">
    <property type="entry name" value="PROTEIN_KINASE_DOM"/>
    <property type="match status" value="1"/>
</dbReference>
<keyword evidence="5 10" id="KW-0547">Nucleotide-binding</keyword>
<dbReference type="AlphaFoldDB" id="R8BPW0"/>
<evidence type="ECO:0000313" key="14">
    <source>
        <dbReference type="EMBL" id="EOO01384.1"/>
    </source>
</evidence>
<evidence type="ECO:0000313" key="15">
    <source>
        <dbReference type="Proteomes" id="UP000014074"/>
    </source>
</evidence>
<evidence type="ECO:0000256" key="11">
    <source>
        <dbReference type="RuleBase" id="RU000304"/>
    </source>
</evidence>
<dbReference type="RefSeq" id="XP_007913860.1">
    <property type="nucleotide sequence ID" value="XM_007915669.1"/>
</dbReference>
<dbReference type="InterPro" id="IPR008271">
    <property type="entry name" value="Ser/Thr_kinase_AS"/>
</dbReference>
<feature type="domain" description="Protein kinase" evidence="13">
    <location>
        <begin position="25"/>
        <end position="310"/>
    </location>
</feature>
<dbReference type="GO" id="GO:0004693">
    <property type="term" value="F:cyclin-dependent protein serine/threonine kinase activity"/>
    <property type="evidence" value="ECO:0007669"/>
    <property type="project" value="UniProtKB-EC"/>
</dbReference>
<dbReference type="GO" id="GO:0030332">
    <property type="term" value="F:cyclin binding"/>
    <property type="evidence" value="ECO:0007669"/>
    <property type="project" value="TreeGrafter"/>
</dbReference>
<dbReference type="GO" id="GO:0008024">
    <property type="term" value="C:cyclin/CDK positive transcription elongation factor complex"/>
    <property type="evidence" value="ECO:0007669"/>
    <property type="project" value="TreeGrafter"/>
</dbReference>
<dbReference type="KEGG" id="tmn:UCRPA7_3107"/>